<dbReference type="RefSeq" id="WP_196954547.1">
    <property type="nucleotide sequence ID" value="NZ_JADWYK010000004.1"/>
</dbReference>
<dbReference type="PROSITE" id="PS51257">
    <property type="entry name" value="PROKAR_LIPOPROTEIN"/>
    <property type="match status" value="1"/>
</dbReference>
<feature type="signal peptide" evidence="1">
    <location>
        <begin position="1"/>
        <end position="21"/>
    </location>
</feature>
<evidence type="ECO:0000313" key="3">
    <source>
        <dbReference type="Proteomes" id="UP000601099"/>
    </source>
</evidence>
<evidence type="ECO:0000313" key="2">
    <source>
        <dbReference type="EMBL" id="MBG8553519.1"/>
    </source>
</evidence>
<feature type="chain" id="PRO_5045637740" description="Outer membrane protein beta-barrel domain-containing protein" evidence="1">
    <location>
        <begin position="22"/>
        <end position="236"/>
    </location>
</feature>
<comment type="caution">
    <text evidence="2">The sequence shown here is derived from an EMBL/GenBank/DDBJ whole genome shotgun (WGS) entry which is preliminary data.</text>
</comment>
<proteinExistence type="predicted"/>
<dbReference type="Proteomes" id="UP000601099">
    <property type="component" value="Unassembled WGS sequence"/>
</dbReference>
<sequence length="236" mass="26025">MKKSLLLSTVVGLGSCLPVAAQRVLFQGDVAADTAVQRSGPNRVRYGHGYIGYAPVVGASAVAMPLRYGASGELFLGWRQKWRLSQPLALGLNGQYCRLTYRLDQGGSKQLPTAAQYDQESLTWQQVQVEPFLRLNVGRRGNVIGRYVDVGGWGGWVFSTLHSYKDRPAAGPKVVKVTERGLPYAARWSYGVSARLGSDRYAVVARRRFSTSWQGAETTGWAEPPRWTVGLELGWF</sequence>
<dbReference type="EMBL" id="JADWYK010000004">
    <property type="protein sequence ID" value="MBG8553519.1"/>
    <property type="molecule type" value="Genomic_DNA"/>
</dbReference>
<gene>
    <name evidence="2" type="ORF">I5L79_08175</name>
</gene>
<protein>
    <recommendedName>
        <fullName evidence="4">Outer membrane protein beta-barrel domain-containing protein</fullName>
    </recommendedName>
</protein>
<reference evidence="2 3" key="1">
    <citation type="submission" date="2020-11" db="EMBL/GenBank/DDBJ databases">
        <title>Hymenobacter sp.</title>
        <authorList>
            <person name="Kim M.K."/>
        </authorList>
    </citation>
    <scope>NUCLEOTIDE SEQUENCE [LARGE SCALE GENOMIC DNA]</scope>
    <source>
        <strain evidence="2 3">BT594</strain>
    </source>
</reference>
<evidence type="ECO:0000256" key="1">
    <source>
        <dbReference type="SAM" id="SignalP"/>
    </source>
</evidence>
<organism evidence="2 3">
    <name type="scientific">Hymenobacter guriensis</name>
    <dbReference type="NCBI Taxonomy" id="2793065"/>
    <lineage>
        <taxon>Bacteria</taxon>
        <taxon>Pseudomonadati</taxon>
        <taxon>Bacteroidota</taxon>
        <taxon>Cytophagia</taxon>
        <taxon>Cytophagales</taxon>
        <taxon>Hymenobacteraceae</taxon>
        <taxon>Hymenobacter</taxon>
    </lineage>
</organism>
<keyword evidence="1" id="KW-0732">Signal</keyword>
<evidence type="ECO:0008006" key="4">
    <source>
        <dbReference type="Google" id="ProtNLM"/>
    </source>
</evidence>
<keyword evidence="3" id="KW-1185">Reference proteome</keyword>
<name>A0ABS0L079_9BACT</name>
<accession>A0ABS0L079</accession>